<dbReference type="Proteomes" id="UP001605036">
    <property type="component" value="Unassembled WGS sequence"/>
</dbReference>
<evidence type="ECO:0000313" key="2">
    <source>
        <dbReference type="Proteomes" id="UP001605036"/>
    </source>
</evidence>
<keyword evidence="2" id="KW-1185">Reference proteome</keyword>
<comment type="caution">
    <text evidence="1">The sequence shown here is derived from an EMBL/GenBank/DDBJ whole genome shotgun (WGS) entry which is preliminary data.</text>
</comment>
<evidence type="ECO:0000313" key="1">
    <source>
        <dbReference type="EMBL" id="KAL2612062.1"/>
    </source>
</evidence>
<dbReference type="EMBL" id="JBHFFA010000007">
    <property type="protein sequence ID" value="KAL2612062.1"/>
    <property type="molecule type" value="Genomic_DNA"/>
</dbReference>
<reference evidence="1 2" key="1">
    <citation type="submission" date="2024-09" db="EMBL/GenBank/DDBJ databases">
        <title>Chromosome-scale assembly of Riccia fluitans.</title>
        <authorList>
            <person name="Paukszto L."/>
            <person name="Sawicki J."/>
            <person name="Karawczyk K."/>
            <person name="Piernik-Szablinska J."/>
            <person name="Szczecinska M."/>
            <person name="Mazdziarz M."/>
        </authorList>
    </citation>
    <scope>NUCLEOTIDE SEQUENCE [LARGE SCALE GENOMIC DNA]</scope>
    <source>
        <strain evidence="1">Rf_01</strain>
        <tissue evidence="1">Aerial parts of the thallus</tissue>
    </source>
</reference>
<name>A0ABD1XSY7_9MARC</name>
<dbReference type="AlphaFoldDB" id="A0ABD1XSY7"/>
<proteinExistence type="predicted"/>
<protein>
    <submittedName>
        <fullName evidence="1">Uncharacterized protein</fullName>
    </submittedName>
</protein>
<organism evidence="1 2">
    <name type="scientific">Riccia fluitans</name>
    <dbReference type="NCBI Taxonomy" id="41844"/>
    <lineage>
        <taxon>Eukaryota</taxon>
        <taxon>Viridiplantae</taxon>
        <taxon>Streptophyta</taxon>
        <taxon>Embryophyta</taxon>
        <taxon>Marchantiophyta</taxon>
        <taxon>Marchantiopsida</taxon>
        <taxon>Marchantiidae</taxon>
        <taxon>Marchantiales</taxon>
        <taxon>Ricciaceae</taxon>
        <taxon>Riccia</taxon>
    </lineage>
</organism>
<sequence>MYMRYKLLLSLNKSTAAKIFSILAEPSSSAIIFGTVADAGGKLPPPPRLILNCPPCSLITSLDLLKGVEEPAL</sequence>
<accession>A0ABD1XSY7</accession>
<gene>
    <name evidence="1" type="ORF">R1flu_023754</name>
</gene>